<dbReference type="Pfam" id="PF14392">
    <property type="entry name" value="zf-CCHC_4"/>
    <property type="match status" value="1"/>
</dbReference>
<evidence type="ECO:0000256" key="2">
    <source>
        <dbReference type="SAM" id="MobiDB-lite"/>
    </source>
</evidence>
<feature type="region of interest" description="Disordered" evidence="2">
    <location>
        <begin position="52"/>
        <end position="78"/>
    </location>
</feature>
<accession>A0A5A7P114</accession>
<feature type="region of interest" description="Disordered" evidence="2">
    <location>
        <begin position="106"/>
        <end position="134"/>
    </location>
</feature>
<sequence>GALIEFKYENLLTFCFYCGKIGHNERQCESKREDLHRNVLRTWQFGEWLRGSYGGTSDPKERNSSTPPPAKITSDPSIAKTAEIVGSNPSEKREILASSSSLPITPIVNESKDKGKKPVVCSEGSGKESPHQVKVVDDSRPDNAVLVSDKMDLDSAKLPVLDSGNFINIPIQQDKSPPSCAKKPKTFTRLARNKPVSKEAQTSEPVISPMILKRKLPVSLTDSLIQSESLPKKADAVAEVTDYFQQLFTSEN</sequence>
<dbReference type="Proteomes" id="UP000325081">
    <property type="component" value="Unassembled WGS sequence"/>
</dbReference>
<keyword evidence="1" id="KW-0479">Metal-binding</keyword>
<evidence type="ECO:0000259" key="3">
    <source>
        <dbReference type="PROSITE" id="PS50158"/>
    </source>
</evidence>
<feature type="domain" description="CCHC-type" evidence="3">
    <location>
        <begin position="15"/>
        <end position="30"/>
    </location>
</feature>
<proteinExistence type="predicted"/>
<organism evidence="4 5">
    <name type="scientific">Striga asiatica</name>
    <name type="common">Asiatic witchweed</name>
    <name type="synonym">Buchnera asiatica</name>
    <dbReference type="NCBI Taxonomy" id="4170"/>
    <lineage>
        <taxon>Eukaryota</taxon>
        <taxon>Viridiplantae</taxon>
        <taxon>Streptophyta</taxon>
        <taxon>Embryophyta</taxon>
        <taxon>Tracheophyta</taxon>
        <taxon>Spermatophyta</taxon>
        <taxon>Magnoliopsida</taxon>
        <taxon>eudicotyledons</taxon>
        <taxon>Gunneridae</taxon>
        <taxon>Pentapetalae</taxon>
        <taxon>asterids</taxon>
        <taxon>lamiids</taxon>
        <taxon>Lamiales</taxon>
        <taxon>Orobanchaceae</taxon>
        <taxon>Buchnereae</taxon>
        <taxon>Striga</taxon>
    </lineage>
</organism>
<feature type="compositionally biased region" description="Basic and acidic residues" evidence="2">
    <location>
        <begin position="125"/>
        <end position="134"/>
    </location>
</feature>
<keyword evidence="1" id="KW-0862">Zinc</keyword>
<evidence type="ECO:0000256" key="1">
    <source>
        <dbReference type="PROSITE-ProRule" id="PRU00047"/>
    </source>
</evidence>
<comment type="caution">
    <text evidence="4">The sequence shown here is derived from an EMBL/GenBank/DDBJ whole genome shotgun (WGS) entry which is preliminary data.</text>
</comment>
<protein>
    <submittedName>
        <fullName evidence="4">Gag-pol polyprotein</fullName>
    </submittedName>
</protein>
<name>A0A5A7P114_STRAF</name>
<dbReference type="SUPFAM" id="SSF57756">
    <property type="entry name" value="Retrovirus zinc finger-like domains"/>
    <property type="match status" value="1"/>
</dbReference>
<gene>
    <name evidence="4" type="ORF">STAS_02152</name>
</gene>
<dbReference type="EMBL" id="BKCP01001113">
    <property type="protein sequence ID" value="GER26493.1"/>
    <property type="molecule type" value="Genomic_DNA"/>
</dbReference>
<feature type="non-terminal residue" evidence="4">
    <location>
        <position position="1"/>
    </location>
</feature>
<feature type="non-terminal residue" evidence="4">
    <location>
        <position position="252"/>
    </location>
</feature>
<dbReference type="GO" id="GO:0003676">
    <property type="term" value="F:nucleic acid binding"/>
    <property type="evidence" value="ECO:0007669"/>
    <property type="project" value="InterPro"/>
</dbReference>
<evidence type="ECO:0000313" key="5">
    <source>
        <dbReference type="Proteomes" id="UP000325081"/>
    </source>
</evidence>
<keyword evidence="5" id="KW-1185">Reference proteome</keyword>
<dbReference type="PROSITE" id="PS50158">
    <property type="entry name" value="ZF_CCHC"/>
    <property type="match status" value="1"/>
</dbReference>
<dbReference type="InterPro" id="IPR001878">
    <property type="entry name" value="Znf_CCHC"/>
</dbReference>
<dbReference type="GO" id="GO:0008270">
    <property type="term" value="F:zinc ion binding"/>
    <property type="evidence" value="ECO:0007669"/>
    <property type="project" value="UniProtKB-KW"/>
</dbReference>
<keyword evidence="1" id="KW-0863">Zinc-finger</keyword>
<dbReference type="InterPro" id="IPR036875">
    <property type="entry name" value="Znf_CCHC_sf"/>
</dbReference>
<reference evidence="5" key="1">
    <citation type="journal article" date="2019" name="Curr. Biol.">
        <title>Genome Sequence of Striga asiatica Provides Insight into the Evolution of Plant Parasitism.</title>
        <authorList>
            <person name="Yoshida S."/>
            <person name="Kim S."/>
            <person name="Wafula E.K."/>
            <person name="Tanskanen J."/>
            <person name="Kim Y.M."/>
            <person name="Honaas L."/>
            <person name="Yang Z."/>
            <person name="Spallek T."/>
            <person name="Conn C.E."/>
            <person name="Ichihashi Y."/>
            <person name="Cheong K."/>
            <person name="Cui S."/>
            <person name="Der J.P."/>
            <person name="Gundlach H."/>
            <person name="Jiao Y."/>
            <person name="Hori C."/>
            <person name="Ishida J.K."/>
            <person name="Kasahara H."/>
            <person name="Kiba T."/>
            <person name="Kim M.S."/>
            <person name="Koo N."/>
            <person name="Laohavisit A."/>
            <person name="Lee Y.H."/>
            <person name="Lumba S."/>
            <person name="McCourt P."/>
            <person name="Mortimer J.C."/>
            <person name="Mutuku J.M."/>
            <person name="Nomura T."/>
            <person name="Sasaki-Sekimoto Y."/>
            <person name="Seto Y."/>
            <person name="Wang Y."/>
            <person name="Wakatake T."/>
            <person name="Sakakibara H."/>
            <person name="Demura T."/>
            <person name="Yamaguchi S."/>
            <person name="Yoneyama K."/>
            <person name="Manabe R.I."/>
            <person name="Nelson D.C."/>
            <person name="Schulman A.H."/>
            <person name="Timko M.P."/>
            <person name="dePamphilis C.W."/>
            <person name="Choi D."/>
            <person name="Shirasu K."/>
        </authorList>
    </citation>
    <scope>NUCLEOTIDE SEQUENCE [LARGE SCALE GENOMIC DNA]</scope>
    <source>
        <strain evidence="5">cv. UVA1</strain>
    </source>
</reference>
<dbReference type="InterPro" id="IPR025836">
    <property type="entry name" value="Zn_knuckle_CX2CX4HX4C"/>
</dbReference>
<dbReference type="AlphaFoldDB" id="A0A5A7P114"/>
<dbReference type="OrthoDB" id="1752029at2759"/>
<evidence type="ECO:0000313" key="4">
    <source>
        <dbReference type="EMBL" id="GER26493.1"/>
    </source>
</evidence>